<feature type="compositionally biased region" description="Polar residues" evidence="1">
    <location>
        <begin position="118"/>
        <end position="132"/>
    </location>
</feature>
<feature type="compositionally biased region" description="Low complexity" evidence="1">
    <location>
        <begin position="215"/>
        <end position="251"/>
    </location>
</feature>
<feature type="region of interest" description="Disordered" evidence="1">
    <location>
        <begin position="118"/>
        <end position="140"/>
    </location>
</feature>
<name>A0A6P2P5M8_BURL3</name>
<accession>A0A6P2P5M8</accession>
<protein>
    <submittedName>
        <fullName evidence="2">Uncharacterized protein</fullName>
    </submittedName>
</protein>
<dbReference type="AlphaFoldDB" id="A0A6P2P5M8"/>
<feature type="region of interest" description="Disordered" evidence="1">
    <location>
        <begin position="1"/>
        <end position="30"/>
    </location>
</feature>
<dbReference type="Proteomes" id="UP000494174">
    <property type="component" value="Unassembled WGS sequence"/>
</dbReference>
<gene>
    <name evidence="2" type="ORF">BLA15945_05013</name>
</gene>
<evidence type="ECO:0000313" key="3">
    <source>
        <dbReference type="Proteomes" id="UP000494174"/>
    </source>
</evidence>
<evidence type="ECO:0000256" key="1">
    <source>
        <dbReference type="SAM" id="MobiDB-lite"/>
    </source>
</evidence>
<feature type="region of interest" description="Disordered" evidence="1">
    <location>
        <begin position="181"/>
        <end position="251"/>
    </location>
</feature>
<dbReference type="EMBL" id="CABVPU010000021">
    <property type="protein sequence ID" value="VWC03200.1"/>
    <property type="molecule type" value="Genomic_DNA"/>
</dbReference>
<proteinExistence type="predicted"/>
<organism evidence="2 3">
    <name type="scientific">Burkholderia lata (strain ATCC 17760 / DSM 23089 / LMG 22485 / NCIMB 9086 / R18194 / 383)</name>
    <dbReference type="NCBI Taxonomy" id="482957"/>
    <lineage>
        <taxon>Bacteria</taxon>
        <taxon>Pseudomonadati</taxon>
        <taxon>Pseudomonadota</taxon>
        <taxon>Betaproteobacteria</taxon>
        <taxon>Burkholderiales</taxon>
        <taxon>Burkholderiaceae</taxon>
        <taxon>Burkholderia</taxon>
        <taxon>Burkholderia cepacia complex</taxon>
    </lineage>
</organism>
<reference evidence="2 3" key="1">
    <citation type="submission" date="2019-09" db="EMBL/GenBank/DDBJ databases">
        <authorList>
            <person name="Depoorter E."/>
        </authorList>
    </citation>
    <scope>NUCLEOTIDE SEQUENCE [LARGE SCALE GENOMIC DNA]</scope>
    <source>
        <strain evidence="2">R-15945</strain>
    </source>
</reference>
<evidence type="ECO:0000313" key="2">
    <source>
        <dbReference type="EMBL" id="VWC03200.1"/>
    </source>
</evidence>
<sequence length="251" mass="27507">MQRVHDSTPVTQATTRTEHPVRPYPPSSPQSFRRFARHLSPVTRHIIGPPHMAACAYVNIRPPRNPREIRAPFDACGPRNIPGGAPCATAPALFLTEFPPVRPTLIPCDPAHHRSVEQAATTTERHSGSSPALWTHRPPRPHRASDCFPGTYPPAANRQCIGITSRPKNKNGVFHVKHAAHFPPTAPPIKPFSSPTQGTFRSRVDSARVQPPALPAQIRPSPARSRSRRSVAQPAHSARSAASPHPYRATR</sequence>